<organism evidence="2 3">
    <name type="scientific">Streptomyces sannanensis</name>
    <dbReference type="NCBI Taxonomy" id="285536"/>
    <lineage>
        <taxon>Bacteria</taxon>
        <taxon>Bacillati</taxon>
        <taxon>Actinomycetota</taxon>
        <taxon>Actinomycetes</taxon>
        <taxon>Kitasatosporales</taxon>
        <taxon>Streptomycetaceae</taxon>
        <taxon>Streptomyces</taxon>
    </lineage>
</organism>
<name>A0ABP6SFM8_9ACTN</name>
<dbReference type="Gene3D" id="3.90.820.10">
    <property type="entry name" value="Structural Genomics, Unknown Function 30-nov-00 1gh9 Mol_id"/>
    <property type="match status" value="1"/>
</dbReference>
<feature type="domain" description="MbtH-like" evidence="1">
    <location>
        <begin position="3"/>
        <end position="53"/>
    </location>
</feature>
<dbReference type="Pfam" id="PF03621">
    <property type="entry name" value="MbtH"/>
    <property type="match status" value="1"/>
</dbReference>
<dbReference type="InterPro" id="IPR038020">
    <property type="entry name" value="MbtH-like_sf"/>
</dbReference>
<dbReference type="SUPFAM" id="SSF160582">
    <property type="entry name" value="MbtH-like"/>
    <property type="match status" value="1"/>
</dbReference>
<proteinExistence type="predicted"/>
<reference evidence="3" key="1">
    <citation type="journal article" date="2019" name="Int. J. Syst. Evol. Microbiol.">
        <title>The Global Catalogue of Microorganisms (GCM) 10K type strain sequencing project: providing services to taxonomists for standard genome sequencing and annotation.</title>
        <authorList>
            <consortium name="The Broad Institute Genomics Platform"/>
            <consortium name="The Broad Institute Genome Sequencing Center for Infectious Disease"/>
            <person name="Wu L."/>
            <person name="Ma J."/>
        </authorList>
    </citation>
    <scope>NUCLEOTIDE SEQUENCE [LARGE SCALE GENOMIC DNA]</scope>
    <source>
        <strain evidence="3">JCM 9651</strain>
    </source>
</reference>
<evidence type="ECO:0000313" key="2">
    <source>
        <dbReference type="EMBL" id="GAA3375594.1"/>
    </source>
</evidence>
<protein>
    <submittedName>
        <fullName evidence="2">MbtH family protein</fullName>
    </submittedName>
</protein>
<evidence type="ECO:0000313" key="3">
    <source>
        <dbReference type="Proteomes" id="UP001499990"/>
    </source>
</evidence>
<dbReference type="Proteomes" id="UP001499990">
    <property type="component" value="Unassembled WGS sequence"/>
</dbReference>
<dbReference type="InterPro" id="IPR005153">
    <property type="entry name" value="MbtH-like_dom"/>
</dbReference>
<dbReference type="InterPro" id="IPR037407">
    <property type="entry name" value="MLP_fam"/>
</dbReference>
<accession>A0ABP6SFM8</accession>
<dbReference type="EMBL" id="BAAAYL010000001">
    <property type="protein sequence ID" value="GAA3375594.1"/>
    <property type="molecule type" value="Genomic_DNA"/>
</dbReference>
<keyword evidence="3" id="KW-1185">Reference proteome</keyword>
<dbReference type="RefSeq" id="WP_345040305.1">
    <property type="nucleotide sequence ID" value="NZ_BAAAYL010000001.1"/>
</dbReference>
<gene>
    <name evidence="2" type="ORF">GCM10020367_44000</name>
</gene>
<sequence length="72" mass="7792">MVNPFEDNDGTFSVLVNAEGQHSLWPAFAAVPAGWEVAFGPEGRQAALDYIEREWTDLRPKSLVATMAGANA</sequence>
<dbReference type="SMART" id="SM00923">
    <property type="entry name" value="MbtH"/>
    <property type="match status" value="1"/>
</dbReference>
<comment type="caution">
    <text evidence="2">The sequence shown here is derived from an EMBL/GenBank/DDBJ whole genome shotgun (WGS) entry which is preliminary data.</text>
</comment>
<evidence type="ECO:0000259" key="1">
    <source>
        <dbReference type="SMART" id="SM00923"/>
    </source>
</evidence>
<dbReference type="PANTHER" id="PTHR38444">
    <property type="entry name" value="ENTEROBACTIN BIOSYNTHESIS PROTEIN YBDZ"/>
    <property type="match status" value="1"/>
</dbReference>
<dbReference type="PANTHER" id="PTHR38444:SF1">
    <property type="entry name" value="ENTEROBACTIN BIOSYNTHESIS PROTEIN YBDZ"/>
    <property type="match status" value="1"/>
</dbReference>